<dbReference type="SUPFAM" id="SSF53271">
    <property type="entry name" value="PRTase-like"/>
    <property type="match status" value="1"/>
</dbReference>
<evidence type="ECO:0000313" key="4">
    <source>
        <dbReference type="Proteomes" id="UP000831787"/>
    </source>
</evidence>
<organism evidence="3 4">
    <name type="scientific">Halobacillus salinarum</name>
    <dbReference type="NCBI Taxonomy" id="2932257"/>
    <lineage>
        <taxon>Bacteria</taxon>
        <taxon>Bacillati</taxon>
        <taxon>Bacillota</taxon>
        <taxon>Bacilli</taxon>
        <taxon>Bacillales</taxon>
        <taxon>Bacillaceae</taxon>
        <taxon>Halobacillus</taxon>
    </lineage>
</organism>
<sequence length="212" mass="24558">MLHSATWTDFWRIEYEEILCPACVEKLTPLTKPGCLRCSRTDANGICLDCERWEADRKWEGVLEKNFSAFQYTDGAKDIVARWKYRGDYRLIDVFQKQLKKTYKPLKRLPLVPIPLSPERLRERGFNQAEAMIHALGVSPTSLFSRISSEKQAKKNRKERMSSENPFHLHEHITEPVVLVDDIYTTGTTVRHAAKLLKDSGCPKVYALTLFR</sequence>
<feature type="domain" description="Phosphoribosyltransferase" evidence="2">
    <location>
        <begin position="124"/>
        <end position="211"/>
    </location>
</feature>
<dbReference type="Proteomes" id="UP000831787">
    <property type="component" value="Chromosome"/>
</dbReference>
<dbReference type="PANTHER" id="PTHR47505">
    <property type="entry name" value="DNA UTILIZATION PROTEIN YHGH"/>
    <property type="match status" value="1"/>
</dbReference>
<dbReference type="CDD" id="cd06223">
    <property type="entry name" value="PRTases_typeI"/>
    <property type="match status" value="1"/>
</dbReference>
<dbReference type="PANTHER" id="PTHR47505:SF1">
    <property type="entry name" value="DNA UTILIZATION PROTEIN YHGH"/>
    <property type="match status" value="1"/>
</dbReference>
<dbReference type="Pfam" id="PF00156">
    <property type="entry name" value="Pribosyltran"/>
    <property type="match status" value="1"/>
</dbReference>
<reference evidence="3 4" key="1">
    <citation type="submission" date="2022-04" db="EMBL/GenBank/DDBJ databases">
        <title>Halobacillus sp. isolated from saltern.</title>
        <authorList>
            <person name="Won M."/>
            <person name="Lee C.-M."/>
            <person name="Woen H.-Y."/>
            <person name="Kwon S.-W."/>
        </authorList>
    </citation>
    <scope>NUCLEOTIDE SEQUENCE [LARGE SCALE GENOMIC DNA]</scope>
    <source>
        <strain evidence="3 4">SSBR10-3</strain>
    </source>
</reference>
<dbReference type="InterPro" id="IPR029057">
    <property type="entry name" value="PRTase-like"/>
</dbReference>
<dbReference type="InterPro" id="IPR051910">
    <property type="entry name" value="ComF/GntX_DNA_util-trans"/>
</dbReference>
<dbReference type="InterPro" id="IPR000836">
    <property type="entry name" value="PRTase_dom"/>
</dbReference>
<keyword evidence="4" id="KW-1185">Reference proteome</keyword>
<evidence type="ECO:0000256" key="1">
    <source>
        <dbReference type="ARBA" id="ARBA00008007"/>
    </source>
</evidence>
<gene>
    <name evidence="3" type="ORF">MUN89_07265</name>
</gene>
<evidence type="ECO:0000313" key="3">
    <source>
        <dbReference type="EMBL" id="UOQ45722.1"/>
    </source>
</evidence>
<name>A0ABY4EQ01_9BACI</name>
<dbReference type="Gene3D" id="3.40.50.2020">
    <property type="match status" value="1"/>
</dbReference>
<proteinExistence type="inferred from homology"/>
<evidence type="ECO:0000259" key="2">
    <source>
        <dbReference type="Pfam" id="PF00156"/>
    </source>
</evidence>
<dbReference type="RefSeq" id="WP_244712553.1">
    <property type="nucleotide sequence ID" value="NZ_CP095073.1"/>
</dbReference>
<comment type="similarity">
    <text evidence="1">Belongs to the ComF/GntX family.</text>
</comment>
<dbReference type="EMBL" id="CP095073">
    <property type="protein sequence ID" value="UOQ45722.1"/>
    <property type="molecule type" value="Genomic_DNA"/>
</dbReference>
<accession>A0ABY4EQ01</accession>
<protein>
    <submittedName>
        <fullName evidence="3">ComF family protein</fullName>
    </submittedName>
</protein>